<feature type="transmembrane region" description="Helical" evidence="1">
    <location>
        <begin position="145"/>
        <end position="164"/>
    </location>
</feature>
<feature type="domain" description="EamA" evidence="2">
    <location>
        <begin position="3"/>
        <end position="136"/>
    </location>
</feature>
<sequence>MMMKGIFFALTTVLLWGLDDVFCRIVLTNWTIQPIVFTSFASFSAAYALLIIAGPGKLGIATLRQPHTWLYSFLVVMVNIGVIYLLSLVSATEKALLIRISVIFSLIIAWMFLNRKPYWSDLVGASVILLGVGLVIAHLTADIRVLAVITLLITALFYTARMVVTETHPTSNQATTIKDRCRTTGYVLMATSFVFLSFSLLGAWLKVQIPAEQLLANPLLAAMPSLSDFTSPATVFAGILLGLFNISLSTYFCFYSTQILKSEVFLMISGITPVFIFGMEYVASLFGLLDLSSLSPIDLLAGALTIGGGLFMVGMRFRRTRMQGNL</sequence>
<accession>A0A6N4RCF4</accession>
<dbReference type="Pfam" id="PF00892">
    <property type="entry name" value="EamA"/>
    <property type="match status" value="1"/>
</dbReference>
<proteinExistence type="predicted"/>
<feature type="transmembrane region" description="Helical" evidence="1">
    <location>
        <begin position="33"/>
        <end position="56"/>
    </location>
</feature>
<gene>
    <name evidence="3" type="ORF">DI628_03375</name>
</gene>
<evidence type="ECO:0000313" key="4">
    <source>
        <dbReference type="Proteomes" id="UP000320948"/>
    </source>
</evidence>
<dbReference type="GO" id="GO:0016020">
    <property type="term" value="C:membrane"/>
    <property type="evidence" value="ECO:0007669"/>
    <property type="project" value="InterPro"/>
</dbReference>
<evidence type="ECO:0000259" key="2">
    <source>
        <dbReference type="Pfam" id="PF00892"/>
    </source>
</evidence>
<dbReference type="SUPFAM" id="SSF103481">
    <property type="entry name" value="Multidrug resistance efflux transporter EmrE"/>
    <property type="match status" value="1"/>
</dbReference>
<feature type="transmembrane region" description="Helical" evidence="1">
    <location>
        <begin position="264"/>
        <end position="287"/>
    </location>
</feature>
<name>A0A6N4RCF4_BLAVI</name>
<dbReference type="InterPro" id="IPR037185">
    <property type="entry name" value="EmrE-like"/>
</dbReference>
<dbReference type="AlphaFoldDB" id="A0A6N4RCF4"/>
<organism evidence="3 4">
    <name type="scientific">Blastochloris viridis</name>
    <name type="common">Rhodopseudomonas viridis</name>
    <dbReference type="NCBI Taxonomy" id="1079"/>
    <lineage>
        <taxon>Bacteria</taxon>
        <taxon>Pseudomonadati</taxon>
        <taxon>Pseudomonadota</taxon>
        <taxon>Alphaproteobacteria</taxon>
        <taxon>Hyphomicrobiales</taxon>
        <taxon>Blastochloridaceae</taxon>
        <taxon>Blastochloris</taxon>
    </lineage>
</organism>
<feature type="transmembrane region" description="Helical" evidence="1">
    <location>
        <begin position="299"/>
        <end position="317"/>
    </location>
</feature>
<dbReference type="Proteomes" id="UP000320948">
    <property type="component" value="Unassembled WGS sequence"/>
</dbReference>
<keyword evidence="1" id="KW-0472">Membrane</keyword>
<feature type="transmembrane region" description="Helical" evidence="1">
    <location>
        <begin position="185"/>
        <end position="205"/>
    </location>
</feature>
<feature type="transmembrane region" description="Helical" evidence="1">
    <location>
        <begin position="68"/>
        <end position="89"/>
    </location>
</feature>
<comment type="caution">
    <text evidence="3">The sequence shown here is derived from an EMBL/GenBank/DDBJ whole genome shotgun (WGS) entry which is preliminary data.</text>
</comment>
<evidence type="ECO:0000313" key="3">
    <source>
        <dbReference type="EMBL" id="TKW61682.1"/>
    </source>
</evidence>
<protein>
    <submittedName>
        <fullName evidence="3">DMT family transporter</fullName>
    </submittedName>
</protein>
<reference evidence="3 4" key="1">
    <citation type="journal article" date="2017" name="Nat. Commun.">
        <title>In situ click chemistry generation of cyclooxygenase-2 inhibitors.</title>
        <authorList>
            <person name="Bhardwaj A."/>
            <person name="Kaur J."/>
            <person name="Wuest M."/>
            <person name="Wuest F."/>
        </authorList>
    </citation>
    <scope>NUCLEOTIDE SEQUENCE [LARGE SCALE GENOMIC DNA]</scope>
    <source>
        <strain evidence="3">S2_018_000_R2_106</strain>
    </source>
</reference>
<feature type="transmembrane region" description="Helical" evidence="1">
    <location>
        <begin position="95"/>
        <end position="113"/>
    </location>
</feature>
<feature type="transmembrane region" description="Helical" evidence="1">
    <location>
        <begin position="233"/>
        <end position="252"/>
    </location>
</feature>
<evidence type="ECO:0000256" key="1">
    <source>
        <dbReference type="SAM" id="Phobius"/>
    </source>
</evidence>
<keyword evidence="1" id="KW-1133">Transmembrane helix</keyword>
<keyword evidence="1" id="KW-0812">Transmembrane</keyword>
<dbReference type="EMBL" id="VAFM01000001">
    <property type="protein sequence ID" value="TKW61682.1"/>
    <property type="molecule type" value="Genomic_DNA"/>
</dbReference>
<dbReference type="InterPro" id="IPR000620">
    <property type="entry name" value="EamA_dom"/>
</dbReference>